<feature type="binding site" evidence="13">
    <location>
        <begin position="268"/>
        <end position="270"/>
    </location>
    <ligand>
        <name>substrate</name>
    </ligand>
</feature>
<dbReference type="EMBL" id="JAHESC010000002">
    <property type="protein sequence ID" value="MBT1685365.1"/>
    <property type="molecule type" value="Genomic_DNA"/>
</dbReference>
<evidence type="ECO:0000256" key="8">
    <source>
        <dbReference type="ARBA" id="ARBA00022679"/>
    </source>
</evidence>
<proteinExistence type="inferred from homology"/>
<comment type="caution">
    <text evidence="16">The sequence shown here is derived from an EMBL/GenBank/DDBJ whole genome shotgun (WGS) entry which is preliminary data.</text>
</comment>
<dbReference type="EC" id="2.4.2.19" evidence="5"/>
<evidence type="ECO:0000256" key="10">
    <source>
        <dbReference type="ARBA" id="ARBA00047445"/>
    </source>
</evidence>
<dbReference type="Gene3D" id="3.90.1170.20">
    <property type="entry name" value="Quinolinate phosphoribosyl transferase, N-terminal domain"/>
    <property type="match status" value="1"/>
</dbReference>
<feature type="domain" description="Quinolinate phosphoribosyl transferase C-terminal" evidence="14">
    <location>
        <begin position="115"/>
        <end position="283"/>
    </location>
</feature>
<keyword evidence="8 12" id="KW-0808">Transferase</keyword>
<dbReference type="GO" id="GO:0004514">
    <property type="term" value="F:nicotinate-nucleotide diphosphorylase (carboxylating) activity"/>
    <property type="evidence" value="ECO:0007669"/>
    <property type="project" value="UniProtKB-EC"/>
</dbReference>
<dbReference type="Gene3D" id="3.20.20.70">
    <property type="entry name" value="Aldolase class I"/>
    <property type="match status" value="1"/>
</dbReference>
<dbReference type="SUPFAM" id="SSF51690">
    <property type="entry name" value="Nicotinate/Quinolinate PRTase C-terminal domain-like"/>
    <property type="match status" value="1"/>
</dbReference>
<dbReference type="PANTHER" id="PTHR32179:SF3">
    <property type="entry name" value="NICOTINATE-NUCLEOTIDE PYROPHOSPHORYLASE [CARBOXYLATING]"/>
    <property type="match status" value="1"/>
</dbReference>
<feature type="binding site" evidence="13">
    <location>
        <position position="224"/>
    </location>
    <ligand>
        <name>substrate</name>
    </ligand>
</feature>
<feature type="binding site" evidence="13">
    <location>
        <position position="202"/>
    </location>
    <ligand>
        <name>substrate</name>
    </ligand>
</feature>
<dbReference type="PIRSF" id="PIRSF006250">
    <property type="entry name" value="NadC_ModD"/>
    <property type="match status" value="1"/>
</dbReference>
<dbReference type="NCBIfam" id="TIGR00078">
    <property type="entry name" value="nadC"/>
    <property type="match status" value="1"/>
</dbReference>
<feature type="binding site" evidence="13">
    <location>
        <begin position="135"/>
        <end position="137"/>
    </location>
    <ligand>
        <name>substrate</name>
    </ligand>
</feature>
<evidence type="ECO:0000256" key="5">
    <source>
        <dbReference type="ARBA" id="ARBA00011944"/>
    </source>
</evidence>
<dbReference type="GO" id="GO:0034213">
    <property type="term" value="P:quinolinate catabolic process"/>
    <property type="evidence" value="ECO:0007669"/>
    <property type="project" value="TreeGrafter"/>
</dbReference>
<dbReference type="Pfam" id="PF01729">
    <property type="entry name" value="QRPTase_C"/>
    <property type="match status" value="1"/>
</dbReference>
<dbReference type="InterPro" id="IPR022412">
    <property type="entry name" value="Quinolinate_PRibosylTrfase_N"/>
</dbReference>
<dbReference type="Pfam" id="PF02749">
    <property type="entry name" value="QRPTase_N"/>
    <property type="match status" value="1"/>
</dbReference>
<dbReference type="RefSeq" id="WP_254088614.1">
    <property type="nucleotide sequence ID" value="NZ_JAHESC010000002.1"/>
</dbReference>
<dbReference type="GO" id="GO:0009435">
    <property type="term" value="P:NAD+ biosynthetic process"/>
    <property type="evidence" value="ECO:0007669"/>
    <property type="project" value="InterPro"/>
</dbReference>
<sequence>MRPAYITPDFLKTFISAALAEDAGEGDHSSLASIPATATHRAHLLVKEAGILAGVELALEIFHQVDRSLKIEVFLHDGAAVKPGDVAFVVSGPARSILLAERLVLNCMQRMSALATKTHNLTALLAGTSVRLLDTRKTTPNFRLPEKWAVLIGGGQNHRMGLYDLIMLKDNHIDMAGGIEQAIIRTKEYLRAGNKTLQIEVETRNLDEVKEVLRVGGADIIMLDNMSLAAMQEAVALIGGRCKTEASGGVTELTIRDIALTGVDFISVGALTHSMKSMDLSLKAIA</sequence>
<dbReference type="SUPFAM" id="SSF54675">
    <property type="entry name" value="Nicotinate/Quinolinate PRTase N-terminal domain-like"/>
    <property type="match status" value="1"/>
</dbReference>
<dbReference type="PANTHER" id="PTHR32179">
    <property type="entry name" value="NICOTINATE-NUCLEOTIDE PYROPHOSPHORYLASE [CARBOXYLATING]"/>
    <property type="match status" value="1"/>
</dbReference>
<evidence type="ECO:0000256" key="1">
    <source>
        <dbReference type="ARBA" id="ARBA00003237"/>
    </source>
</evidence>
<dbReference type="FunFam" id="3.90.1170.20:FF:000001">
    <property type="entry name" value="Nicotinate-nucleotide diphosphorylase (Carboxylating)"/>
    <property type="match status" value="1"/>
</dbReference>
<comment type="pathway">
    <text evidence="2">Cofactor biosynthesis; NAD(+) biosynthesis; nicotinate D-ribonucleotide from quinolinate: step 1/1.</text>
</comment>
<dbReference type="GO" id="GO:0005737">
    <property type="term" value="C:cytoplasm"/>
    <property type="evidence" value="ECO:0007669"/>
    <property type="project" value="TreeGrafter"/>
</dbReference>
<feature type="binding site" evidence="13">
    <location>
        <begin position="247"/>
        <end position="249"/>
    </location>
    <ligand>
        <name>substrate</name>
    </ligand>
</feature>
<dbReference type="InterPro" id="IPR027277">
    <property type="entry name" value="NadC/ModD"/>
</dbReference>
<dbReference type="InterPro" id="IPR013785">
    <property type="entry name" value="Aldolase_TIM"/>
</dbReference>
<evidence type="ECO:0000313" key="17">
    <source>
        <dbReference type="Proteomes" id="UP001319180"/>
    </source>
</evidence>
<dbReference type="FunFam" id="3.20.20.70:FF:000030">
    <property type="entry name" value="Nicotinate-nucleotide pyrophosphorylase, carboxylating"/>
    <property type="match status" value="1"/>
</dbReference>
<feature type="binding site" evidence="13">
    <location>
        <position position="102"/>
    </location>
    <ligand>
        <name>substrate</name>
    </ligand>
</feature>
<dbReference type="InterPro" id="IPR037128">
    <property type="entry name" value="Quinolinate_PRibosylTase_N_sf"/>
</dbReference>
<feature type="binding site" evidence="13">
    <location>
        <position position="169"/>
    </location>
    <ligand>
        <name>substrate</name>
    </ligand>
</feature>
<dbReference type="InterPro" id="IPR004393">
    <property type="entry name" value="NadC"/>
</dbReference>
<comment type="subunit">
    <text evidence="4">Hexamer formed by 3 homodimers.</text>
</comment>
<evidence type="ECO:0000256" key="6">
    <source>
        <dbReference type="ARBA" id="ARBA00022642"/>
    </source>
</evidence>
<evidence type="ECO:0000256" key="9">
    <source>
        <dbReference type="ARBA" id="ARBA00033102"/>
    </source>
</evidence>
<dbReference type="InterPro" id="IPR036068">
    <property type="entry name" value="Nicotinate_pribotase-like_C"/>
</dbReference>
<dbReference type="AlphaFoldDB" id="A0AAP2D7D7"/>
<evidence type="ECO:0000256" key="7">
    <source>
        <dbReference type="ARBA" id="ARBA00022676"/>
    </source>
</evidence>
<dbReference type="InterPro" id="IPR002638">
    <property type="entry name" value="Quinolinate_PRibosylTrfase_C"/>
</dbReference>
<evidence type="ECO:0000256" key="11">
    <source>
        <dbReference type="ARBA" id="ARBA00069173"/>
    </source>
</evidence>
<keyword evidence="7 12" id="KW-0328">Glycosyltransferase</keyword>
<protein>
    <recommendedName>
        <fullName evidence="11">Probable nicotinate-nucleotide pyrophosphorylase [carboxylating]</fullName>
        <ecNumber evidence="5">2.4.2.19</ecNumber>
    </recommendedName>
    <alternativeName>
        <fullName evidence="9">Quinolinate phosphoribosyltransferase [decarboxylating]</fullName>
    </alternativeName>
</protein>
<evidence type="ECO:0000256" key="13">
    <source>
        <dbReference type="PIRSR" id="PIRSR006250-1"/>
    </source>
</evidence>
<evidence type="ECO:0000256" key="2">
    <source>
        <dbReference type="ARBA" id="ARBA00004893"/>
    </source>
</evidence>
<feature type="domain" description="Quinolinate phosphoribosyl transferase N-terminal" evidence="15">
    <location>
        <begin position="30"/>
        <end position="112"/>
    </location>
</feature>
<dbReference type="CDD" id="cd01572">
    <property type="entry name" value="QPRTase"/>
    <property type="match status" value="1"/>
</dbReference>
<evidence type="ECO:0000313" key="16">
    <source>
        <dbReference type="EMBL" id="MBT1685365.1"/>
    </source>
</evidence>
<feature type="binding site" evidence="13">
    <location>
        <position position="159"/>
    </location>
    <ligand>
        <name>substrate</name>
    </ligand>
</feature>
<evidence type="ECO:0000259" key="15">
    <source>
        <dbReference type="Pfam" id="PF02749"/>
    </source>
</evidence>
<comment type="function">
    <text evidence="1">Involved in the catabolism of quinolinic acid (QA).</text>
</comment>
<gene>
    <name evidence="16" type="primary">nadC</name>
    <name evidence="16" type="ORF">KK078_02295</name>
</gene>
<dbReference type="Proteomes" id="UP001319180">
    <property type="component" value="Unassembled WGS sequence"/>
</dbReference>
<comment type="catalytic activity">
    <reaction evidence="10">
        <text>nicotinate beta-D-ribonucleotide + CO2 + diphosphate = quinolinate + 5-phospho-alpha-D-ribose 1-diphosphate + 2 H(+)</text>
        <dbReference type="Rhea" id="RHEA:12733"/>
        <dbReference type="ChEBI" id="CHEBI:15378"/>
        <dbReference type="ChEBI" id="CHEBI:16526"/>
        <dbReference type="ChEBI" id="CHEBI:29959"/>
        <dbReference type="ChEBI" id="CHEBI:33019"/>
        <dbReference type="ChEBI" id="CHEBI:57502"/>
        <dbReference type="ChEBI" id="CHEBI:58017"/>
        <dbReference type="EC" id="2.4.2.19"/>
    </reaction>
</comment>
<comment type="similarity">
    <text evidence="3 12">Belongs to the NadC/ModD family.</text>
</comment>
<keyword evidence="6" id="KW-0662">Pyridine nucleotide biosynthesis</keyword>
<organism evidence="16 17">
    <name type="scientific">Dawidia soli</name>
    <dbReference type="NCBI Taxonomy" id="2782352"/>
    <lineage>
        <taxon>Bacteria</taxon>
        <taxon>Pseudomonadati</taxon>
        <taxon>Bacteroidota</taxon>
        <taxon>Cytophagia</taxon>
        <taxon>Cytophagales</taxon>
        <taxon>Chryseotaleaceae</taxon>
        <taxon>Dawidia</taxon>
    </lineage>
</organism>
<accession>A0AAP2D7D7</accession>
<keyword evidence="17" id="KW-1185">Reference proteome</keyword>
<name>A0AAP2D7D7_9BACT</name>
<evidence type="ECO:0000256" key="4">
    <source>
        <dbReference type="ARBA" id="ARBA00011218"/>
    </source>
</evidence>
<reference evidence="16 17" key="1">
    <citation type="submission" date="2021-05" db="EMBL/GenBank/DDBJ databases">
        <title>A Polyphasic approach of four new species of the genus Ohtaekwangia: Ohtaekwangia histidinii sp. nov., Ohtaekwangia cretensis sp. nov., Ohtaekwangia indiensis sp. nov., Ohtaekwangia reichenbachii sp. nov. from diverse environment.</title>
        <authorList>
            <person name="Octaviana S."/>
        </authorList>
    </citation>
    <scope>NUCLEOTIDE SEQUENCE [LARGE SCALE GENOMIC DNA]</scope>
    <source>
        <strain evidence="16 17">PWU37</strain>
    </source>
</reference>
<evidence type="ECO:0000259" key="14">
    <source>
        <dbReference type="Pfam" id="PF01729"/>
    </source>
</evidence>
<evidence type="ECO:0000256" key="12">
    <source>
        <dbReference type="PIRNR" id="PIRNR006250"/>
    </source>
</evidence>
<evidence type="ECO:0000256" key="3">
    <source>
        <dbReference type="ARBA" id="ARBA00009400"/>
    </source>
</evidence>